<sequence length="207" mass="23427">MRLLAHILSILSISLLALPSVASSPYYPYPKRMLLDISNQLANRAYLQDASQFNFAPYNITNLGIFCARLNPTVDYSCNLTFNWFDPNSVRQNSVTSGSCQTSWAWDGVTKHNATLDGSDPVAEYRSCWVDAATSFRVAVPAFWHPGNFALELAHHYRDDENFTKPWIYPTTFADVHMHICEEEELKDSMYHFQPGPINGTIIGLID</sequence>
<comment type="caution">
    <text evidence="2">The sequence shown here is derived from an EMBL/GenBank/DDBJ whole genome shotgun (WGS) entry which is preliminary data.</text>
</comment>
<feature type="signal peptide" evidence="1">
    <location>
        <begin position="1"/>
        <end position="23"/>
    </location>
</feature>
<feature type="chain" id="PRO_5043022732" description="AA1-like domain-containing protein" evidence="1">
    <location>
        <begin position="24"/>
        <end position="207"/>
    </location>
</feature>
<protein>
    <recommendedName>
        <fullName evidence="4">AA1-like domain-containing protein</fullName>
    </recommendedName>
</protein>
<keyword evidence="3" id="KW-1185">Reference proteome</keyword>
<name>A0AAN6PPN5_9PEZI</name>
<evidence type="ECO:0008006" key="4">
    <source>
        <dbReference type="Google" id="ProtNLM"/>
    </source>
</evidence>
<proteinExistence type="predicted"/>
<dbReference type="EMBL" id="MU854317">
    <property type="protein sequence ID" value="KAK4044637.1"/>
    <property type="molecule type" value="Genomic_DNA"/>
</dbReference>
<evidence type="ECO:0000313" key="2">
    <source>
        <dbReference type="EMBL" id="KAK4044637.1"/>
    </source>
</evidence>
<gene>
    <name evidence="2" type="ORF">C8A01DRAFT_12002</name>
</gene>
<evidence type="ECO:0000313" key="3">
    <source>
        <dbReference type="Proteomes" id="UP001303115"/>
    </source>
</evidence>
<dbReference type="Proteomes" id="UP001303115">
    <property type="component" value="Unassembled WGS sequence"/>
</dbReference>
<dbReference type="AlphaFoldDB" id="A0AAN6PPN5"/>
<reference evidence="3" key="1">
    <citation type="journal article" date="2023" name="Mol. Phylogenet. Evol.">
        <title>Genome-scale phylogeny and comparative genomics of the fungal order Sordariales.</title>
        <authorList>
            <person name="Hensen N."/>
            <person name="Bonometti L."/>
            <person name="Westerberg I."/>
            <person name="Brannstrom I.O."/>
            <person name="Guillou S."/>
            <person name="Cros-Aarteil S."/>
            <person name="Calhoun S."/>
            <person name="Haridas S."/>
            <person name="Kuo A."/>
            <person name="Mondo S."/>
            <person name="Pangilinan J."/>
            <person name="Riley R."/>
            <person name="LaButti K."/>
            <person name="Andreopoulos B."/>
            <person name="Lipzen A."/>
            <person name="Chen C."/>
            <person name="Yan M."/>
            <person name="Daum C."/>
            <person name="Ng V."/>
            <person name="Clum A."/>
            <person name="Steindorff A."/>
            <person name="Ohm R.A."/>
            <person name="Martin F."/>
            <person name="Silar P."/>
            <person name="Natvig D.O."/>
            <person name="Lalanne C."/>
            <person name="Gautier V."/>
            <person name="Ament-Velasquez S.L."/>
            <person name="Kruys A."/>
            <person name="Hutchinson M.I."/>
            <person name="Powell A.J."/>
            <person name="Barry K."/>
            <person name="Miller A.N."/>
            <person name="Grigoriev I.V."/>
            <person name="Debuchy R."/>
            <person name="Gladieux P."/>
            <person name="Hiltunen Thoren M."/>
            <person name="Johannesson H."/>
        </authorList>
    </citation>
    <scope>NUCLEOTIDE SEQUENCE [LARGE SCALE GENOMIC DNA]</scope>
    <source>
        <strain evidence="3">CBS 284.82</strain>
    </source>
</reference>
<keyword evidence="1" id="KW-0732">Signal</keyword>
<evidence type="ECO:0000256" key="1">
    <source>
        <dbReference type="SAM" id="SignalP"/>
    </source>
</evidence>
<accession>A0AAN6PPN5</accession>
<organism evidence="2 3">
    <name type="scientific">Parachaetomium inaequale</name>
    <dbReference type="NCBI Taxonomy" id="2588326"/>
    <lineage>
        <taxon>Eukaryota</taxon>
        <taxon>Fungi</taxon>
        <taxon>Dikarya</taxon>
        <taxon>Ascomycota</taxon>
        <taxon>Pezizomycotina</taxon>
        <taxon>Sordariomycetes</taxon>
        <taxon>Sordariomycetidae</taxon>
        <taxon>Sordariales</taxon>
        <taxon>Chaetomiaceae</taxon>
        <taxon>Parachaetomium</taxon>
    </lineage>
</organism>